<protein>
    <submittedName>
        <fullName evidence="1">Uncharacterized protein</fullName>
    </submittedName>
</protein>
<dbReference type="EMBL" id="BAJS01000023">
    <property type="protein sequence ID" value="GAK37550.1"/>
    <property type="molecule type" value="Genomic_DNA"/>
</dbReference>
<comment type="caution">
    <text evidence="1">The sequence shown here is derived from an EMBL/GenBank/DDBJ whole genome shotgun (WGS) entry which is preliminary data.</text>
</comment>
<gene>
    <name evidence="1" type="ORF">JCM15093_2807</name>
</gene>
<dbReference type="STRING" id="1121097.GCA_000428125_01467"/>
<sequence length="414" mass="47830">MPLFFDHHKYMMTAGNSPLENSFGKIPKRSKWDDMVNGRKPFETPERRQERIQKMIHKIETEQADASIARGYGVVSETAATSGQMTNIVLPDNKEDIYLSWIGDGLGIEFDNKLTILFNHEQILLDIFEGWSYYRQYLEKYPLLKGNEINKWNGRWISHRYDLAYGGDDPLAGFNPLKSDINGLFKLEPVPWANVIIGIAQKNSIENIVGYLYYIDKSNTTIGFIPFKLQDIMRPNQLYAKIFGAAEWSQNRRQIEKLYGTGIGLKAACQAGCIGIPAMEPKGLKDFLPKEKRTKQISRKVDEEQKIIFSTYLIWILAMLNNEKLWDMSREFAELLLKYEAGAAKARRDRTNNVNQLFESASTKQFLLNLIPIIEDEEEKSGYENIGKVLNMMPKDNFPYFNTLIRFQYALLNK</sequence>
<dbReference type="AlphaFoldDB" id="A0A069D5G0"/>
<name>A0A069D5G0_9BACE</name>
<evidence type="ECO:0000313" key="2">
    <source>
        <dbReference type="Proteomes" id="UP000027601"/>
    </source>
</evidence>
<evidence type="ECO:0000313" key="1">
    <source>
        <dbReference type="EMBL" id="GAK37550.1"/>
    </source>
</evidence>
<dbReference type="Proteomes" id="UP000027601">
    <property type="component" value="Unassembled WGS sequence"/>
</dbReference>
<dbReference type="eggNOG" id="ENOG502ZAWG">
    <property type="taxonomic scope" value="Bacteria"/>
</dbReference>
<proteinExistence type="predicted"/>
<keyword evidence="2" id="KW-1185">Reference proteome</keyword>
<reference evidence="1 2" key="1">
    <citation type="journal article" date="2015" name="Microbes Environ.">
        <title>Distribution and evolution of nitrogen fixation genes in the phylum bacteroidetes.</title>
        <authorList>
            <person name="Inoue J."/>
            <person name="Oshima K."/>
            <person name="Suda W."/>
            <person name="Sakamoto M."/>
            <person name="Iino T."/>
            <person name="Noda S."/>
            <person name="Hongoh Y."/>
            <person name="Hattori M."/>
            <person name="Ohkuma M."/>
        </authorList>
    </citation>
    <scope>NUCLEOTIDE SEQUENCE [LARGE SCALE GENOMIC DNA]</scope>
    <source>
        <strain evidence="1 2">JCM 15093</strain>
    </source>
</reference>
<organism evidence="1 2">
    <name type="scientific">Bacteroides graminisolvens DSM 19988 = JCM 15093</name>
    <dbReference type="NCBI Taxonomy" id="1121097"/>
    <lineage>
        <taxon>Bacteria</taxon>
        <taxon>Pseudomonadati</taxon>
        <taxon>Bacteroidota</taxon>
        <taxon>Bacteroidia</taxon>
        <taxon>Bacteroidales</taxon>
        <taxon>Bacteroidaceae</taxon>
        <taxon>Bacteroides</taxon>
    </lineage>
</organism>
<accession>A0A069D5G0</accession>